<accession>A0A1H1FRE6</accession>
<dbReference type="AlphaFoldDB" id="A0A1H1FRE6"/>
<evidence type="ECO:0000256" key="2">
    <source>
        <dbReference type="ARBA" id="ARBA00022448"/>
    </source>
</evidence>
<dbReference type="Gene3D" id="3.40.190.10">
    <property type="entry name" value="Periplasmic binding protein-like II"/>
    <property type="match status" value="1"/>
</dbReference>
<dbReference type="SUPFAM" id="SSF53850">
    <property type="entry name" value="Periplasmic binding protein-like II"/>
    <property type="match status" value="1"/>
</dbReference>
<dbReference type="Proteomes" id="UP000255421">
    <property type="component" value="Unassembled WGS sequence"/>
</dbReference>
<dbReference type="PANTHER" id="PTHR30290:SF9">
    <property type="entry name" value="OLIGOPEPTIDE-BINDING PROTEIN APPA"/>
    <property type="match status" value="1"/>
</dbReference>
<reference evidence="7" key="1">
    <citation type="submission" date="2016-10" db="EMBL/GenBank/DDBJ databases">
        <authorList>
            <person name="de Groot N.N."/>
        </authorList>
    </citation>
    <scope>NUCLEOTIDE SEQUENCE [LARGE SCALE GENOMIC DNA]</scope>
    <source>
        <strain evidence="7">CGMCC 1.12397</strain>
    </source>
</reference>
<dbReference type="InterPro" id="IPR039424">
    <property type="entry name" value="SBP_5"/>
</dbReference>
<name>A0A1H1FRE6_9EURY</name>
<sequence length="604" mass="66815">MPNSGSRISRRTFVASAGTTGIVTLAGCSSSDGNGDGGGTGDNDAAQGGGETAEGVVDRTFHMQGGIDFSKVNWNMFNPKGDTTPQRLRWMVWDPLARLKQQQQEYEPLLAKDFTLDGTTATINLREDYTWHDGDPLTSADVVTQWRIQKYLEAPMWDFAQSVSAPDDYTVKIEMNEVNPEVVWPSFLGNEIFAKKSEYGTFLEELESSDGSDKAVQAVQEHQVGTPIGNGPFEVTDVGQDVVNLKRFPDYARADNINWSNVKATFYPEEKTLYQAAIGDELDGIDFVQMPDNIINQLPDHWEAVRVPGFEGPMIAFGPKSDVVGENAENAGVIRTAIAYMFDFEQFTSLINSEDVPAIQSGMSISANEKFLGDKASDFTRYGKAAKTDKATQILEDAGFSKKNGTWMRPNGKPLELPVKFPAGWTGDRPAWQNVADQFKQFGINSEGQPVENSTFFGPTIEKHDFEVAIAGTWGVAGQPYPYFGFRTNLGTLTEPAYQYNPEVKEYEVPMPVGNPDGDTRTVNVDDKIQALGKASEPKEAKRLIRELAWTVNQALPYLQPTEGFNQHFITRDQWSFPSSDSALLKTNVPFTFLPKIGEMQATK</sequence>
<gene>
    <name evidence="6" type="ORF">DWB78_16430</name>
    <name evidence="7" type="ORF">SAMN05216278_3367</name>
</gene>
<evidence type="ECO:0000256" key="4">
    <source>
        <dbReference type="SAM" id="MobiDB-lite"/>
    </source>
</evidence>
<evidence type="ECO:0000313" key="7">
    <source>
        <dbReference type="EMBL" id="SDR03460.1"/>
    </source>
</evidence>
<feature type="region of interest" description="Disordered" evidence="4">
    <location>
        <begin position="33"/>
        <end position="52"/>
    </location>
</feature>
<feature type="compositionally biased region" description="Gly residues" evidence="4">
    <location>
        <begin position="34"/>
        <end position="52"/>
    </location>
</feature>
<dbReference type="Pfam" id="PF00496">
    <property type="entry name" value="SBP_bac_5"/>
    <property type="match status" value="1"/>
</dbReference>
<dbReference type="InterPro" id="IPR000914">
    <property type="entry name" value="SBP_5_dom"/>
</dbReference>
<protein>
    <submittedName>
        <fullName evidence="7">ABC-type transport system, substrate-binding protein</fullName>
    </submittedName>
</protein>
<reference evidence="6 9" key="3">
    <citation type="submission" date="2018-07" db="EMBL/GenBank/DDBJ databases">
        <title>Genome sequence of extremly halophilic archaeon Halopelagius longus strain BC12-B1.</title>
        <authorList>
            <person name="Zhang X."/>
        </authorList>
    </citation>
    <scope>NUCLEOTIDE SEQUENCE [LARGE SCALE GENOMIC DNA]</scope>
    <source>
        <strain evidence="6 9">BC12-B1</strain>
    </source>
</reference>
<dbReference type="Gene3D" id="3.10.105.10">
    <property type="entry name" value="Dipeptide-binding Protein, Domain 3"/>
    <property type="match status" value="1"/>
</dbReference>
<evidence type="ECO:0000313" key="8">
    <source>
        <dbReference type="Proteomes" id="UP000199289"/>
    </source>
</evidence>
<dbReference type="GO" id="GO:0015833">
    <property type="term" value="P:peptide transport"/>
    <property type="evidence" value="ECO:0007669"/>
    <property type="project" value="TreeGrafter"/>
</dbReference>
<keyword evidence="9" id="KW-1185">Reference proteome</keyword>
<dbReference type="Proteomes" id="UP000199289">
    <property type="component" value="Unassembled WGS sequence"/>
</dbReference>
<organism evidence="7 8">
    <name type="scientific">Halopelagius longus</name>
    <dbReference type="NCBI Taxonomy" id="1236180"/>
    <lineage>
        <taxon>Archaea</taxon>
        <taxon>Methanobacteriati</taxon>
        <taxon>Methanobacteriota</taxon>
        <taxon>Stenosarchaea group</taxon>
        <taxon>Halobacteria</taxon>
        <taxon>Halobacteriales</taxon>
        <taxon>Haloferacaceae</taxon>
    </lineage>
</organism>
<evidence type="ECO:0000313" key="6">
    <source>
        <dbReference type="EMBL" id="RDI70200.1"/>
    </source>
</evidence>
<evidence type="ECO:0000259" key="5">
    <source>
        <dbReference type="Pfam" id="PF00496"/>
    </source>
</evidence>
<evidence type="ECO:0000256" key="1">
    <source>
        <dbReference type="ARBA" id="ARBA00005695"/>
    </source>
</evidence>
<keyword evidence="3" id="KW-0732">Signal</keyword>
<dbReference type="GO" id="GO:1904680">
    <property type="term" value="F:peptide transmembrane transporter activity"/>
    <property type="evidence" value="ECO:0007669"/>
    <property type="project" value="TreeGrafter"/>
</dbReference>
<dbReference type="EMBL" id="QQST01000002">
    <property type="protein sequence ID" value="RDI70200.1"/>
    <property type="molecule type" value="Genomic_DNA"/>
</dbReference>
<dbReference type="Gene3D" id="3.90.76.10">
    <property type="entry name" value="Dipeptide-binding Protein, Domain 1"/>
    <property type="match status" value="1"/>
</dbReference>
<keyword evidence="2" id="KW-0813">Transport</keyword>
<dbReference type="PROSITE" id="PS51257">
    <property type="entry name" value="PROKAR_LIPOPROTEIN"/>
    <property type="match status" value="1"/>
</dbReference>
<evidence type="ECO:0000313" key="9">
    <source>
        <dbReference type="Proteomes" id="UP000255421"/>
    </source>
</evidence>
<proteinExistence type="inferred from homology"/>
<dbReference type="PANTHER" id="PTHR30290">
    <property type="entry name" value="PERIPLASMIC BINDING COMPONENT OF ABC TRANSPORTER"/>
    <property type="match status" value="1"/>
</dbReference>
<feature type="domain" description="Solute-binding protein family 5" evidence="5">
    <location>
        <begin position="105"/>
        <end position="485"/>
    </location>
</feature>
<dbReference type="EMBL" id="FNKQ01000004">
    <property type="protein sequence ID" value="SDR03460.1"/>
    <property type="molecule type" value="Genomic_DNA"/>
</dbReference>
<reference evidence="8" key="2">
    <citation type="submission" date="2016-10" db="EMBL/GenBank/DDBJ databases">
        <authorList>
            <person name="Varghese N."/>
            <person name="Submissions S."/>
        </authorList>
    </citation>
    <scope>NUCLEOTIDE SEQUENCE [LARGE SCALE GENOMIC DNA]</scope>
    <source>
        <strain evidence="8">CGMCC 1.12397</strain>
    </source>
</reference>
<comment type="similarity">
    <text evidence="1">Belongs to the bacterial solute-binding protein 5 family.</text>
</comment>
<evidence type="ECO:0000256" key="3">
    <source>
        <dbReference type="ARBA" id="ARBA00022729"/>
    </source>
</evidence>